<dbReference type="EMBL" id="KI968693">
    <property type="protein sequence ID" value="EUN32585.1"/>
    <property type="molecule type" value="Genomic_DNA"/>
</dbReference>
<dbReference type="AlphaFoldDB" id="W7F3C4"/>
<evidence type="ECO:0000313" key="3">
    <source>
        <dbReference type="Proteomes" id="UP000054337"/>
    </source>
</evidence>
<reference evidence="2 3" key="1">
    <citation type="journal article" date="2013" name="PLoS Genet.">
        <title>Comparative genome structure, secondary metabolite, and effector coding capacity across Cochliobolus pathogens.</title>
        <authorList>
            <person name="Condon B.J."/>
            <person name="Leng Y."/>
            <person name="Wu D."/>
            <person name="Bushley K.E."/>
            <person name="Ohm R.A."/>
            <person name="Otillar R."/>
            <person name="Martin J."/>
            <person name="Schackwitz W."/>
            <person name="Grimwood J."/>
            <person name="MohdZainudin N."/>
            <person name="Xue C."/>
            <person name="Wang R."/>
            <person name="Manning V.A."/>
            <person name="Dhillon B."/>
            <person name="Tu Z.J."/>
            <person name="Steffenson B.J."/>
            <person name="Salamov A."/>
            <person name="Sun H."/>
            <person name="Lowry S."/>
            <person name="LaButti K."/>
            <person name="Han J."/>
            <person name="Copeland A."/>
            <person name="Lindquist E."/>
            <person name="Barry K."/>
            <person name="Schmutz J."/>
            <person name="Baker S.E."/>
            <person name="Ciuffetti L.M."/>
            <person name="Grigoriev I.V."/>
            <person name="Zhong S."/>
            <person name="Turgeon B.G."/>
        </authorList>
    </citation>
    <scope>NUCLEOTIDE SEQUENCE [LARGE SCALE GENOMIC DNA]</scope>
    <source>
        <strain evidence="2 3">FI3</strain>
    </source>
</reference>
<evidence type="ECO:0000313" key="2">
    <source>
        <dbReference type="EMBL" id="EUN32585.1"/>
    </source>
</evidence>
<feature type="domain" description="C2H2-type" evidence="1">
    <location>
        <begin position="289"/>
        <end position="312"/>
    </location>
</feature>
<organism evidence="2 3">
    <name type="scientific">Bipolaris victoriae (strain FI3)</name>
    <name type="common">Victoria blight of oats agent</name>
    <name type="synonym">Cochliobolus victoriae</name>
    <dbReference type="NCBI Taxonomy" id="930091"/>
    <lineage>
        <taxon>Eukaryota</taxon>
        <taxon>Fungi</taxon>
        <taxon>Dikarya</taxon>
        <taxon>Ascomycota</taxon>
        <taxon>Pezizomycotina</taxon>
        <taxon>Dothideomycetes</taxon>
        <taxon>Pleosporomycetidae</taxon>
        <taxon>Pleosporales</taxon>
        <taxon>Pleosporineae</taxon>
        <taxon>Pleosporaceae</taxon>
        <taxon>Bipolaris</taxon>
    </lineage>
</organism>
<sequence length="409" mass="47008">MLPEFICNFLATLAHPPWTNAIRHNNNQLLRFNTLPAELQLRVLTLCSASTLFQLMRVSSGLRKEASKLFWAHPDAYFVIEAHWLLNGGYAGYNHKDLAFLAKAENIQVDYDFGVDDIICPSGDETVEVQQDQIARFWEIFEKRCPRARNVIINRTWTPLSNRKETHCIPKGAQLLVESSPPRVSASAFVAERANVAASIDASGLSTQKWQRAVYHLCPDGLWKKSKVRQDWKAVLIPPKKFLGPVGRFFEFQYRGSLLFLEQLGLWPIAVEALDRWHFEGSKDSPFACPVAGCDGYFQKAGEWTRHAAEFHNQDRIVDECMNLLPPGVQVELEDRRAKLAEKEAKIHQDANKIYEEWDIAGEKGQNKMKRMWQGQLSDDPAWETGAESWGSNQIWQELYREFWQEKDD</sequence>
<dbReference type="RefSeq" id="XP_014562180.1">
    <property type="nucleotide sequence ID" value="XM_014706694.1"/>
</dbReference>
<accession>W7F3C4</accession>
<evidence type="ECO:0000259" key="1">
    <source>
        <dbReference type="PROSITE" id="PS00028"/>
    </source>
</evidence>
<gene>
    <name evidence="2" type="ORF">COCVIDRAFT_84881</name>
</gene>
<dbReference type="HOGENOM" id="CLU_674372_0_0_1"/>
<keyword evidence="3" id="KW-1185">Reference proteome</keyword>
<dbReference type="Proteomes" id="UP000054337">
    <property type="component" value="Unassembled WGS sequence"/>
</dbReference>
<dbReference type="InterPro" id="IPR013087">
    <property type="entry name" value="Znf_C2H2_type"/>
</dbReference>
<name>W7F3C4_BIPV3</name>
<dbReference type="GeneID" id="26258203"/>
<dbReference type="OrthoDB" id="5397557at2759"/>
<protein>
    <recommendedName>
        <fullName evidence="1">C2H2-type domain-containing protein</fullName>
    </recommendedName>
</protein>
<proteinExistence type="predicted"/>
<dbReference type="PROSITE" id="PS00028">
    <property type="entry name" value="ZINC_FINGER_C2H2_1"/>
    <property type="match status" value="1"/>
</dbReference>